<evidence type="ECO:0000313" key="2">
    <source>
        <dbReference type="EMBL" id="KAF2571924.1"/>
    </source>
</evidence>
<comment type="caution">
    <text evidence="2">The sequence shown here is derived from an EMBL/GenBank/DDBJ whole genome shotgun (WGS) entry which is preliminary data.</text>
</comment>
<dbReference type="AlphaFoldDB" id="A0A8S9IQ27"/>
<organism evidence="2">
    <name type="scientific">Brassica cretica</name>
    <name type="common">Mustard</name>
    <dbReference type="NCBI Taxonomy" id="69181"/>
    <lineage>
        <taxon>Eukaryota</taxon>
        <taxon>Viridiplantae</taxon>
        <taxon>Streptophyta</taxon>
        <taxon>Embryophyta</taxon>
        <taxon>Tracheophyta</taxon>
        <taxon>Spermatophyta</taxon>
        <taxon>Magnoliopsida</taxon>
        <taxon>eudicotyledons</taxon>
        <taxon>Gunneridae</taxon>
        <taxon>Pentapetalae</taxon>
        <taxon>rosids</taxon>
        <taxon>malvids</taxon>
        <taxon>Brassicales</taxon>
        <taxon>Brassicaceae</taxon>
        <taxon>Brassiceae</taxon>
        <taxon>Brassica</taxon>
    </lineage>
</organism>
<accession>A0A8S9IQ27</accession>
<sequence length="298" mass="33637">MNVAFRDLLDEAGKASQFYLELQDLKALEREEQPRIFHLNPWLKGDWSGKPVTEQNTCYRMQWGSSTKILQLRYFPRVETMEGIKKKELPTYLSKKLISSSKMAGPTSLAPMAAGSWTNPILCSAAVDVFHQTSPGCLDSATFVVFDTEMTKLTKKDAATLALGELSRSVEELAGKQCVFQVRVTPYNFIPNHHTFTVSAITEDVFFSVFPNTPVRGGQRSFYFIFQRVAVNSASYTGDTPRKAIEVDEANPTSFGDEEKNRKYSVIVSSATNRHPHLAFVPFEMIPMFFLLPYLVIF</sequence>
<dbReference type="EMBL" id="QGKY02001015">
    <property type="protein sequence ID" value="KAF2571924.1"/>
    <property type="molecule type" value="Genomic_DNA"/>
</dbReference>
<name>A0A8S9IQ27_BRACR</name>
<dbReference type="Gene3D" id="2.40.50.140">
    <property type="entry name" value="Nucleic acid-binding proteins"/>
    <property type="match status" value="1"/>
</dbReference>
<gene>
    <name evidence="2" type="ORF">F2Q70_00000503</name>
</gene>
<feature type="domain" description="Galectin" evidence="1">
    <location>
        <begin position="14"/>
        <end position="68"/>
    </location>
</feature>
<dbReference type="GO" id="GO:0030246">
    <property type="term" value="F:carbohydrate binding"/>
    <property type="evidence" value="ECO:0007669"/>
    <property type="project" value="InterPro"/>
</dbReference>
<dbReference type="Pfam" id="PF00337">
    <property type="entry name" value="Gal-bind_lectin"/>
    <property type="match status" value="1"/>
</dbReference>
<protein>
    <recommendedName>
        <fullName evidence="1">Galectin domain-containing protein</fullName>
    </recommendedName>
</protein>
<proteinExistence type="predicted"/>
<reference evidence="2" key="1">
    <citation type="submission" date="2019-12" db="EMBL/GenBank/DDBJ databases">
        <title>Genome sequencing and annotation of Brassica cretica.</title>
        <authorList>
            <person name="Studholme D.J."/>
            <person name="Sarris P.F."/>
        </authorList>
    </citation>
    <scope>NUCLEOTIDE SEQUENCE</scope>
    <source>
        <strain evidence="2">PFS-102/07</strain>
        <tissue evidence="2">Leaf</tissue>
    </source>
</reference>
<dbReference type="InterPro" id="IPR001079">
    <property type="entry name" value="Galectin_CRD"/>
</dbReference>
<evidence type="ECO:0000259" key="1">
    <source>
        <dbReference type="Pfam" id="PF00337"/>
    </source>
</evidence>
<dbReference type="InterPro" id="IPR012340">
    <property type="entry name" value="NA-bd_OB-fold"/>
</dbReference>